<evidence type="ECO:0000313" key="2">
    <source>
        <dbReference type="EMBL" id="VVC29389.1"/>
    </source>
</evidence>
<name>A0A5E4MET6_9HEMI</name>
<reference evidence="2 3" key="1">
    <citation type="submission" date="2019-08" db="EMBL/GenBank/DDBJ databases">
        <authorList>
            <person name="Alioto T."/>
            <person name="Alioto T."/>
            <person name="Gomez Garrido J."/>
        </authorList>
    </citation>
    <scope>NUCLEOTIDE SEQUENCE [LARGE SCALE GENOMIC DNA]</scope>
</reference>
<sequence>MSSPLRYALIAGDVLETTVGVTGLTIAAVVTGWGVIPSAAVTSAVIGVYKTVKLLMRIQRRLR</sequence>
<gene>
    <name evidence="2" type="ORF">CINCED_3A010902</name>
</gene>
<accession>A0A5E4MET6</accession>
<dbReference type="OrthoDB" id="6625891at2759"/>
<keyword evidence="1" id="KW-0812">Transmembrane</keyword>
<keyword evidence="3" id="KW-1185">Reference proteome</keyword>
<protein>
    <submittedName>
        <fullName evidence="2">Uncharacterized protein</fullName>
    </submittedName>
</protein>
<feature type="transmembrane region" description="Helical" evidence="1">
    <location>
        <begin position="35"/>
        <end position="56"/>
    </location>
</feature>
<dbReference type="EMBL" id="CABPRJ010000492">
    <property type="protein sequence ID" value="VVC29389.1"/>
    <property type="molecule type" value="Genomic_DNA"/>
</dbReference>
<evidence type="ECO:0000256" key="1">
    <source>
        <dbReference type="SAM" id="Phobius"/>
    </source>
</evidence>
<organism evidence="2 3">
    <name type="scientific">Cinara cedri</name>
    <dbReference type="NCBI Taxonomy" id="506608"/>
    <lineage>
        <taxon>Eukaryota</taxon>
        <taxon>Metazoa</taxon>
        <taxon>Ecdysozoa</taxon>
        <taxon>Arthropoda</taxon>
        <taxon>Hexapoda</taxon>
        <taxon>Insecta</taxon>
        <taxon>Pterygota</taxon>
        <taxon>Neoptera</taxon>
        <taxon>Paraneoptera</taxon>
        <taxon>Hemiptera</taxon>
        <taxon>Sternorrhyncha</taxon>
        <taxon>Aphidomorpha</taxon>
        <taxon>Aphidoidea</taxon>
        <taxon>Aphididae</taxon>
        <taxon>Lachninae</taxon>
        <taxon>Cinara</taxon>
    </lineage>
</organism>
<dbReference type="AlphaFoldDB" id="A0A5E4MET6"/>
<proteinExistence type="predicted"/>
<keyword evidence="1" id="KW-1133">Transmembrane helix</keyword>
<keyword evidence="1" id="KW-0472">Membrane</keyword>
<evidence type="ECO:0000313" key="3">
    <source>
        <dbReference type="Proteomes" id="UP000325440"/>
    </source>
</evidence>
<dbReference type="Proteomes" id="UP000325440">
    <property type="component" value="Unassembled WGS sequence"/>
</dbReference>